<dbReference type="GO" id="GO:0016746">
    <property type="term" value="F:acyltransferase activity"/>
    <property type="evidence" value="ECO:0007669"/>
    <property type="project" value="UniProtKB-KW"/>
</dbReference>
<dbReference type="Gene3D" id="3.40.630.30">
    <property type="match status" value="2"/>
</dbReference>
<gene>
    <name evidence="2" type="ORF">WMW72_29790</name>
</gene>
<dbReference type="Pfam" id="PF17668">
    <property type="entry name" value="Acetyltransf_17"/>
    <property type="match status" value="1"/>
</dbReference>
<keyword evidence="3" id="KW-1185">Reference proteome</keyword>
<dbReference type="RefSeq" id="WP_341419219.1">
    <property type="nucleotide sequence ID" value="NZ_JBBPCC010000026.1"/>
</dbReference>
<dbReference type="PANTHER" id="PTHR37817:SF1">
    <property type="entry name" value="N-ACETYLTRANSFERASE EIS"/>
    <property type="match status" value="1"/>
</dbReference>
<dbReference type="InterPro" id="IPR041380">
    <property type="entry name" value="Acetyltransf_17"/>
</dbReference>
<dbReference type="SUPFAM" id="SSF55729">
    <property type="entry name" value="Acyl-CoA N-acyltransferases (Nat)"/>
    <property type="match status" value="1"/>
</dbReference>
<accession>A0ABU9DT92</accession>
<keyword evidence="2" id="KW-0808">Transferase</keyword>
<dbReference type="InterPro" id="IPR025559">
    <property type="entry name" value="Eis_dom"/>
</dbReference>
<dbReference type="Proteomes" id="UP001469365">
    <property type="component" value="Unassembled WGS sequence"/>
</dbReference>
<dbReference type="InterPro" id="IPR016181">
    <property type="entry name" value="Acyl_CoA_acyltransferase"/>
</dbReference>
<proteinExistence type="predicted"/>
<evidence type="ECO:0000259" key="1">
    <source>
        <dbReference type="PROSITE" id="PS51186"/>
    </source>
</evidence>
<protein>
    <submittedName>
        <fullName evidence="2">GNAT family N-acetyltransferase</fullName>
        <ecNumber evidence="2">2.3.1.-</ecNumber>
    </submittedName>
</protein>
<name>A0ABU9DT92_9BACL</name>
<reference evidence="2 3" key="1">
    <citation type="submission" date="2024-04" db="EMBL/GenBank/DDBJ databases">
        <title>draft genome sequnece of Paenibacillus filicis.</title>
        <authorList>
            <person name="Kim D.-U."/>
        </authorList>
    </citation>
    <scope>NUCLEOTIDE SEQUENCE [LARGE SCALE GENOMIC DNA]</scope>
    <source>
        <strain evidence="2 3">KACC14197</strain>
    </source>
</reference>
<organism evidence="2 3">
    <name type="scientific">Paenibacillus filicis</name>
    <dbReference type="NCBI Taxonomy" id="669464"/>
    <lineage>
        <taxon>Bacteria</taxon>
        <taxon>Bacillati</taxon>
        <taxon>Bacillota</taxon>
        <taxon>Bacilli</taxon>
        <taxon>Bacillales</taxon>
        <taxon>Paenibacillaceae</taxon>
        <taxon>Paenibacillus</taxon>
    </lineage>
</organism>
<keyword evidence="2" id="KW-0012">Acyltransferase</keyword>
<dbReference type="PANTHER" id="PTHR37817">
    <property type="entry name" value="N-ACETYLTRANSFERASE EIS"/>
    <property type="match status" value="1"/>
</dbReference>
<dbReference type="Pfam" id="PF13527">
    <property type="entry name" value="Acetyltransf_9"/>
    <property type="match status" value="1"/>
</dbReference>
<dbReference type="InterPro" id="IPR051554">
    <property type="entry name" value="Acetyltransferase_Eis"/>
</dbReference>
<comment type="caution">
    <text evidence="2">The sequence shown here is derived from an EMBL/GenBank/DDBJ whole genome shotgun (WGS) entry which is preliminary data.</text>
</comment>
<dbReference type="PROSITE" id="PS51186">
    <property type="entry name" value="GNAT"/>
    <property type="match status" value="1"/>
</dbReference>
<dbReference type="CDD" id="cd04301">
    <property type="entry name" value="NAT_SF"/>
    <property type="match status" value="1"/>
</dbReference>
<dbReference type="SUPFAM" id="SSF55718">
    <property type="entry name" value="SCP-like"/>
    <property type="match status" value="1"/>
</dbReference>
<feature type="domain" description="N-acetyltransferase" evidence="1">
    <location>
        <begin position="7"/>
        <end position="149"/>
    </location>
</feature>
<evidence type="ECO:0000313" key="2">
    <source>
        <dbReference type="EMBL" id="MEK8132097.1"/>
    </source>
</evidence>
<dbReference type="InterPro" id="IPR000182">
    <property type="entry name" value="GNAT_dom"/>
</dbReference>
<dbReference type="Pfam" id="PF13530">
    <property type="entry name" value="SCP2_2"/>
    <property type="match status" value="1"/>
</dbReference>
<dbReference type="Gene3D" id="3.30.1050.10">
    <property type="entry name" value="SCP2 sterol-binding domain"/>
    <property type="match status" value="1"/>
</dbReference>
<sequence length="398" mass="45262">MQDQEWVDIRRIPAEQIAEAMELSAFAFQYELSEEDRRHREAMLPEQEQWGAYVDGRLAAKLAINDFQCYIQGHALPMGGVAGVATWPEYRRGGLVKKLILQALLAMKEKGQTISFLYPFEFGFYRKFGWEMCAEQKQLELVVSQLPKWPGGKGKVVRSDGGWEVLHTIYSAYAAGYNGMLNRSEAWWTHRVLFTKRGMTAVYYNEAGEPAGYVMYQVKERVLKVHELIALNHEAKLGLWRFLSDHDSMLEKLTWNAPTDEALPFLLDNPRVKQEIVPTIMARIVDVPAFLDKFPFASGMEGSFCLKIQDEHAPWNQAVWHVTVDESGKAVVREAAEELGNLNLPQLACSVQTLSALLMGYRTASFLHEIGRLQGEEQAVELLERLVPPQAVFIGDFF</sequence>
<dbReference type="EMBL" id="JBBPCC010000026">
    <property type="protein sequence ID" value="MEK8132097.1"/>
    <property type="molecule type" value="Genomic_DNA"/>
</dbReference>
<dbReference type="InterPro" id="IPR036527">
    <property type="entry name" value="SCP2_sterol-bd_dom_sf"/>
</dbReference>
<dbReference type="EC" id="2.3.1.-" evidence="2"/>
<evidence type="ECO:0000313" key="3">
    <source>
        <dbReference type="Proteomes" id="UP001469365"/>
    </source>
</evidence>